<dbReference type="SUPFAM" id="SSF56529">
    <property type="entry name" value="FAH"/>
    <property type="match status" value="1"/>
</dbReference>
<dbReference type="Proteomes" id="UP001162131">
    <property type="component" value="Unassembled WGS sequence"/>
</dbReference>
<accession>A0AAU9KD89</accession>
<feature type="domain" description="Fumarylacetoacetase-like C-terminal" evidence="3">
    <location>
        <begin position="15"/>
        <end position="208"/>
    </location>
</feature>
<keyword evidence="5" id="KW-1185">Reference proteome</keyword>
<evidence type="ECO:0000256" key="2">
    <source>
        <dbReference type="ARBA" id="ARBA00022723"/>
    </source>
</evidence>
<evidence type="ECO:0000256" key="1">
    <source>
        <dbReference type="ARBA" id="ARBA00010211"/>
    </source>
</evidence>
<dbReference type="PANTHER" id="PTHR11820">
    <property type="entry name" value="ACYLPYRUVASE"/>
    <property type="match status" value="1"/>
</dbReference>
<evidence type="ECO:0000313" key="4">
    <source>
        <dbReference type="EMBL" id="CAG9335432.1"/>
    </source>
</evidence>
<name>A0AAU9KD89_9CILI</name>
<dbReference type="InterPro" id="IPR011234">
    <property type="entry name" value="Fumarylacetoacetase-like_C"/>
</dbReference>
<gene>
    <name evidence="4" type="ORF">BSTOLATCC_MIC63905</name>
</gene>
<dbReference type="Pfam" id="PF01557">
    <property type="entry name" value="FAA_hydrolase"/>
    <property type="match status" value="1"/>
</dbReference>
<dbReference type="GO" id="GO:0046872">
    <property type="term" value="F:metal ion binding"/>
    <property type="evidence" value="ECO:0007669"/>
    <property type="project" value="UniProtKB-KW"/>
</dbReference>
<dbReference type="GO" id="GO:0018773">
    <property type="term" value="F:acetylpyruvate hydrolase activity"/>
    <property type="evidence" value="ECO:0007669"/>
    <property type="project" value="TreeGrafter"/>
</dbReference>
<dbReference type="AlphaFoldDB" id="A0AAU9KD89"/>
<comment type="similarity">
    <text evidence="1">Belongs to the FAH family.</text>
</comment>
<protein>
    <recommendedName>
        <fullName evidence="3">Fumarylacetoacetase-like C-terminal domain-containing protein</fullName>
    </recommendedName>
</protein>
<dbReference type="EMBL" id="CAJZBQ010000062">
    <property type="protein sequence ID" value="CAG9335432.1"/>
    <property type="molecule type" value="Genomic_DNA"/>
</dbReference>
<sequence>MEALYRELFVNSGRKVLAIAKNYFEHAIEMNATGVPPKPIIFQKPLTSVISEGESIVIPEGVEVHHEIELGVMIAKRGKNIAQSEVEEFIAGYFVALDMTARNVQAEAKANSWPWDVAKGYDTFLPLSSFIPKEAVQDPYALELELLINGETKQRGMTGSMHYKIDQIVSYLSNIMTLCPGDIILTGTPSGVGPIHHGDVLDCICRQSGNELVRARFNVA</sequence>
<dbReference type="GO" id="GO:0005739">
    <property type="term" value="C:mitochondrion"/>
    <property type="evidence" value="ECO:0007669"/>
    <property type="project" value="TreeGrafter"/>
</dbReference>
<proteinExistence type="inferred from homology"/>
<evidence type="ECO:0000313" key="5">
    <source>
        <dbReference type="Proteomes" id="UP001162131"/>
    </source>
</evidence>
<comment type="caution">
    <text evidence="4">The sequence shown here is derived from an EMBL/GenBank/DDBJ whole genome shotgun (WGS) entry which is preliminary data.</text>
</comment>
<evidence type="ECO:0000259" key="3">
    <source>
        <dbReference type="Pfam" id="PF01557"/>
    </source>
</evidence>
<dbReference type="InterPro" id="IPR036663">
    <property type="entry name" value="Fumarylacetoacetase_C_sf"/>
</dbReference>
<reference evidence="4" key="1">
    <citation type="submission" date="2021-09" db="EMBL/GenBank/DDBJ databases">
        <authorList>
            <consortium name="AG Swart"/>
            <person name="Singh M."/>
            <person name="Singh A."/>
            <person name="Seah K."/>
            <person name="Emmerich C."/>
        </authorList>
    </citation>
    <scope>NUCLEOTIDE SEQUENCE</scope>
    <source>
        <strain evidence="4">ATCC30299</strain>
    </source>
</reference>
<keyword evidence="2" id="KW-0479">Metal-binding</keyword>
<organism evidence="4 5">
    <name type="scientific">Blepharisma stoltei</name>
    <dbReference type="NCBI Taxonomy" id="1481888"/>
    <lineage>
        <taxon>Eukaryota</taxon>
        <taxon>Sar</taxon>
        <taxon>Alveolata</taxon>
        <taxon>Ciliophora</taxon>
        <taxon>Postciliodesmatophora</taxon>
        <taxon>Heterotrichea</taxon>
        <taxon>Heterotrichida</taxon>
        <taxon>Blepharismidae</taxon>
        <taxon>Blepharisma</taxon>
    </lineage>
</organism>
<dbReference type="PANTHER" id="PTHR11820:SF7">
    <property type="entry name" value="ACYLPYRUVASE FAHD1, MITOCHONDRIAL"/>
    <property type="match status" value="1"/>
</dbReference>
<dbReference type="Gene3D" id="3.90.850.10">
    <property type="entry name" value="Fumarylacetoacetase-like, C-terminal domain"/>
    <property type="match status" value="1"/>
</dbReference>